<proteinExistence type="predicted"/>
<gene>
    <name evidence="1" type="ORF">SSPO_066520</name>
</gene>
<dbReference type="Proteomes" id="UP000463951">
    <property type="component" value="Chromosome"/>
</dbReference>
<reference evidence="1 2" key="1">
    <citation type="journal article" date="2020" name="Int. J. Syst. Evol. Microbiol.">
        <title>Reclassification of Streptomyces castelarensis and Streptomyces sporoclivatus as later heterotypic synonyms of Streptomyces antimycoticus.</title>
        <authorList>
            <person name="Komaki H."/>
            <person name="Tamura T."/>
        </authorList>
    </citation>
    <scope>NUCLEOTIDE SEQUENCE [LARGE SCALE GENOMIC DNA]</scope>
    <source>
        <strain evidence="1 2">NBRC 100767</strain>
    </source>
</reference>
<protein>
    <submittedName>
        <fullName evidence="1">Uncharacterized protein</fullName>
    </submittedName>
</protein>
<evidence type="ECO:0000313" key="2">
    <source>
        <dbReference type="Proteomes" id="UP000463951"/>
    </source>
</evidence>
<organism evidence="1 2">
    <name type="scientific">Streptomyces antimycoticus</name>
    <dbReference type="NCBI Taxonomy" id="68175"/>
    <lineage>
        <taxon>Bacteria</taxon>
        <taxon>Bacillati</taxon>
        <taxon>Actinomycetota</taxon>
        <taxon>Actinomycetes</taxon>
        <taxon>Kitasatosporales</taxon>
        <taxon>Streptomycetaceae</taxon>
        <taxon>Streptomyces</taxon>
        <taxon>Streptomyces violaceusniger group</taxon>
    </lineage>
</organism>
<evidence type="ECO:0000313" key="1">
    <source>
        <dbReference type="EMBL" id="BBJ43934.1"/>
    </source>
</evidence>
<dbReference type="EMBL" id="AP019620">
    <property type="protein sequence ID" value="BBJ43934.1"/>
    <property type="molecule type" value="Genomic_DNA"/>
</dbReference>
<name>A0A499UPV6_9ACTN</name>
<sequence length="95" mass="10421">MDKAYELDNTPRKLEHVIDPPKHGFDDIVKNSGGREQAFRRIVNSLGEKDDLPDAGGFVVKRTIDGEVVTIRGAMVKGVPRVGTAFIEDKFPGGK</sequence>
<dbReference type="AlphaFoldDB" id="A0A499UPV6"/>
<accession>A0A499UPV6</accession>